<proteinExistence type="predicted"/>
<organism evidence="3 4">
    <name type="scientific">Thalassiosira pseudonana</name>
    <name type="common">Marine diatom</name>
    <name type="synonym">Cyclotella nana</name>
    <dbReference type="NCBI Taxonomy" id="35128"/>
    <lineage>
        <taxon>Eukaryota</taxon>
        <taxon>Sar</taxon>
        <taxon>Stramenopiles</taxon>
        <taxon>Ochrophyta</taxon>
        <taxon>Bacillariophyta</taxon>
        <taxon>Coscinodiscophyceae</taxon>
        <taxon>Thalassiosirophycidae</taxon>
        <taxon>Thalassiosirales</taxon>
        <taxon>Thalassiosiraceae</taxon>
        <taxon>Thalassiosira</taxon>
    </lineage>
</organism>
<feature type="region of interest" description="Disordered" evidence="1">
    <location>
        <begin position="53"/>
        <end position="79"/>
    </location>
</feature>
<evidence type="ECO:0000313" key="4">
    <source>
        <dbReference type="Proteomes" id="UP000001449"/>
    </source>
</evidence>
<keyword evidence="4" id="KW-1185">Reference proteome</keyword>
<feature type="compositionally biased region" description="Polar residues" evidence="1">
    <location>
        <begin position="275"/>
        <end position="285"/>
    </location>
</feature>
<name>B8C1J5_THAPS</name>
<evidence type="ECO:0000313" key="3">
    <source>
        <dbReference type="EMBL" id="EED93252.1"/>
    </source>
</evidence>
<dbReference type="SMART" id="SM00240">
    <property type="entry name" value="FHA"/>
    <property type="match status" value="1"/>
</dbReference>
<dbReference type="SUPFAM" id="SSF49879">
    <property type="entry name" value="SMAD/FHA domain"/>
    <property type="match status" value="1"/>
</dbReference>
<dbReference type="InterPro" id="IPR050923">
    <property type="entry name" value="Cell_Proc_Reg/RNA_Proc"/>
</dbReference>
<dbReference type="eggNOG" id="KOG1881">
    <property type="taxonomic scope" value="Eukaryota"/>
</dbReference>
<reference evidence="3 4" key="1">
    <citation type="journal article" date="2004" name="Science">
        <title>The genome of the diatom Thalassiosira pseudonana: ecology, evolution, and metabolism.</title>
        <authorList>
            <person name="Armbrust E.V."/>
            <person name="Berges J.A."/>
            <person name="Bowler C."/>
            <person name="Green B.R."/>
            <person name="Martinez D."/>
            <person name="Putnam N.H."/>
            <person name="Zhou S."/>
            <person name="Allen A.E."/>
            <person name="Apt K.E."/>
            <person name="Bechner M."/>
            <person name="Brzezinski M.A."/>
            <person name="Chaal B.K."/>
            <person name="Chiovitti A."/>
            <person name="Davis A.K."/>
            <person name="Demarest M.S."/>
            <person name="Detter J.C."/>
            <person name="Glavina T."/>
            <person name="Goodstein D."/>
            <person name="Hadi M.Z."/>
            <person name="Hellsten U."/>
            <person name="Hildebrand M."/>
            <person name="Jenkins B.D."/>
            <person name="Jurka J."/>
            <person name="Kapitonov V.V."/>
            <person name="Kroger N."/>
            <person name="Lau W.W."/>
            <person name="Lane T.W."/>
            <person name="Larimer F.W."/>
            <person name="Lippmeier J.C."/>
            <person name="Lucas S."/>
            <person name="Medina M."/>
            <person name="Montsant A."/>
            <person name="Obornik M."/>
            <person name="Parker M.S."/>
            <person name="Palenik B."/>
            <person name="Pazour G.J."/>
            <person name="Richardson P.M."/>
            <person name="Rynearson T.A."/>
            <person name="Saito M.A."/>
            <person name="Schwartz D.C."/>
            <person name="Thamatrakoln K."/>
            <person name="Valentin K."/>
            <person name="Vardi A."/>
            <person name="Wilkerson F.P."/>
            <person name="Rokhsar D.S."/>
        </authorList>
    </citation>
    <scope>NUCLEOTIDE SEQUENCE [LARGE SCALE GENOMIC DNA]</scope>
    <source>
        <strain evidence="3 4">CCMP1335</strain>
    </source>
</reference>
<sequence>MTRCFTNDSLPLTTTAQTFTLKPRVEKDNIEEEAFGPSPPFFGRGLRIRSSFDEEDAKTGKGRSNSMVEPAAPPAVTIEPPEWAVRATGEARLEPVGSTSLRHHAIDLSSRPCFTVGRSPSSDMQLFEPTASRKHALIFHHPNGSCYVVDCGSAHGTYVNGVRVGGPSVQEDGEEGTAVAVPHRVRKGSLVRFGGPTAPTFVLKCFSASLENLVRQLSGDATTAIPNSSRVGIVPVTKGSSSPTVSGKPTKGEMPSCLPTLSPTTPRPATPSPTKGKQTTGPYSPSTALVTINTRVNALGGGALISQRTRIIAKRAASKFVTASDELEQLDSCLLGKRFRAESDGELLLSPTRQHKRFRSASFPLSPDPAIHSCLKLHDVSSHLLQTPLVSQQSLASMEVEYLTRDEGRRRVKFQEGAEHFYPASVTPDVMSGSFDDEHIASLKM</sequence>
<dbReference type="EMBL" id="CM000641">
    <property type="protein sequence ID" value="EED93252.1"/>
    <property type="molecule type" value="Genomic_DNA"/>
</dbReference>
<dbReference type="Pfam" id="PF00498">
    <property type="entry name" value="FHA"/>
    <property type="match status" value="1"/>
</dbReference>
<evidence type="ECO:0000259" key="2">
    <source>
        <dbReference type="PROSITE" id="PS50006"/>
    </source>
</evidence>
<feature type="compositionally biased region" description="Low complexity" evidence="1">
    <location>
        <begin position="255"/>
        <end position="264"/>
    </location>
</feature>
<gene>
    <name evidence="3" type="ORF">THAPSDRAFT_22192</name>
</gene>
<dbReference type="GeneID" id="7452642"/>
<dbReference type="GO" id="GO:0003729">
    <property type="term" value="F:mRNA binding"/>
    <property type="evidence" value="ECO:0000318"/>
    <property type="project" value="GO_Central"/>
</dbReference>
<evidence type="ECO:0000256" key="1">
    <source>
        <dbReference type="SAM" id="MobiDB-lite"/>
    </source>
</evidence>
<feature type="domain" description="FHA" evidence="2">
    <location>
        <begin position="114"/>
        <end position="164"/>
    </location>
</feature>
<dbReference type="Proteomes" id="UP000001449">
    <property type="component" value="Chromosome 4"/>
</dbReference>
<dbReference type="HOGENOM" id="CLU_616113_0_0_1"/>
<dbReference type="PANTHER" id="PTHR23308">
    <property type="entry name" value="NUCLEAR INHIBITOR OF PROTEIN PHOSPHATASE-1"/>
    <property type="match status" value="1"/>
</dbReference>
<dbReference type="InterPro" id="IPR008984">
    <property type="entry name" value="SMAD_FHA_dom_sf"/>
</dbReference>
<dbReference type="InterPro" id="IPR000253">
    <property type="entry name" value="FHA_dom"/>
</dbReference>
<protein>
    <recommendedName>
        <fullName evidence="2">FHA domain-containing protein</fullName>
    </recommendedName>
</protein>
<dbReference type="PaxDb" id="35128-Thaps22192"/>
<dbReference type="KEGG" id="tps:THAPSDRAFT_22192"/>
<reference evidence="3 4" key="2">
    <citation type="journal article" date="2008" name="Nature">
        <title>The Phaeodactylum genome reveals the evolutionary history of diatom genomes.</title>
        <authorList>
            <person name="Bowler C."/>
            <person name="Allen A.E."/>
            <person name="Badger J.H."/>
            <person name="Grimwood J."/>
            <person name="Jabbari K."/>
            <person name="Kuo A."/>
            <person name="Maheswari U."/>
            <person name="Martens C."/>
            <person name="Maumus F."/>
            <person name="Otillar R.P."/>
            <person name="Rayko E."/>
            <person name="Salamov A."/>
            <person name="Vandepoele K."/>
            <person name="Beszteri B."/>
            <person name="Gruber A."/>
            <person name="Heijde M."/>
            <person name="Katinka M."/>
            <person name="Mock T."/>
            <person name="Valentin K."/>
            <person name="Verret F."/>
            <person name="Berges J.A."/>
            <person name="Brownlee C."/>
            <person name="Cadoret J.P."/>
            <person name="Chiovitti A."/>
            <person name="Choi C.J."/>
            <person name="Coesel S."/>
            <person name="De Martino A."/>
            <person name="Detter J.C."/>
            <person name="Durkin C."/>
            <person name="Falciatore A."/>
            <person name="Fournet J."/>
            <person name="Haruta M."/>
            <person name="Huysman M.J."/>
            <person name="Jenkins B.D."/>
            <person name="Jiroutova K."/>
            <person name="Jorgensen R.E."/>
            <person name="Joubert Y."/>
            <person name="Kaplan A."/>
            <person name="Kroger N."/>
            <person name="Kroth P.G."/>
            <person name="La Roche J."/>
            <person name="Lindquist E."/>
            <person name="Lommer M."/>
            <person name="Martin-Jezequel V."/>
            <person name="Lopez P.J."/>
            <person name="Lucas S."/>
            <person name="Mangogna M."/>
            <person name="McGinnis K."/>
            <person name="Medlin L.K."/>
            <person name="Montsant A."/>
            <person name="Oudot-Le Secq M.P."/>
            <person name="Napoli C."/>
            <person name="Obornik M."/>
            <person name="Parker M.S."/>
            <person name="Petit J.L."/>
            <person name="Porcel B.M."/>
            <person name="Poulsen N."/>
            <person name="Robison M."/>
            <person name="Rychlewski L."/>
            <person name="Rynearson T.A."/>
            <person name="Schmutz J."/>
            <person name="Shapiro H."/>
            <person name="Siaut M."/>
            <person name="Stanley M."/>
            <person name="Sussman M.R."/>
            <person name="Taylor A.R."/>
            <person name="Vardi A."/>
            <person name="von Dassow P."/>
            <person name="Vyverman W."/>
            <person name="Willis A."/>
            <person name="Wyrwicz L.S."/>
            <person name="Rokhsar D.S."/>
            <person name="Weissenbach J."/>
            <person name="Armbrust E.V."/>
            <person name="Green B.R."/>
            <person name="Van de Peer Y."/>
            <person name="Grigoriev I.V."/>
        </authorList>
    </citation>
    <scope>NUCLEOTIDE SEQUENCE [LARGE SCALE GENOMIC DNA]</scope>
    <source>
        <strain evidence="3 4">CCMP1335</strain>
    </source>
</reference>
<accession>B8C1J5</accession>
<dbReference type="Gene3D" id="2.60.200.20">
    <property type="match status" value="1"/>
</dbReference>
<dbReference type="PROSITE" id="PS50006">
    <property type="entry name" value="FHA_DOMAIN"/>
    <property type="match status" value="1"/>
</dbReference>
<dbReference type="InParanoid" id="B8C1J5"/>
<feature type="compositionally biased region" description="Polar residues" evidence="1">
    <location>
        <begin position="238"/>
        <end position="247"/>
    </location>
</feature>
<dbReference type="RefSeq" id="XP_002289715.1">
    <property type="nucleotide sequence ID" value="XM_002289679.1"/>
</dbReference>
<feature type="region of interest" description="Disordered" evidence="1">
    <location>
        <begin position="235"/>
        <end position="285"/>
    </location>
</feature>
<dbReference type="AlphaFoldDB" id="B8C1J5"/>